<gene>
    <name evidence="1" type="ORF">MBAV_000148</name>
</gene>
<protein>
    <submittedName>
        <fullName evidence="1">Uncharacterized protein</fullName>
    </submittedName>
</protein>
<reference evidence="1 2" key="1">
    <citation type="submission" date="2015-02" db="EMBL/GenBank/DDBJ databases">
        <title>Single-cell genomics of uncultivated deep-branching MTB reveals a conserved set of magnetosome genes.</title>
        <authorList>
            <person name="Kolinko S."/>
            <person name="Richter M."/>
            <person name="Glockner F.O."/>
            <person name="Brachmann A."/>
            <person name="Schuler D."/>
        </authorList>
    </citation>
    <scope>NUCLEOTIDE SEQUENCE [LARGE SCALE GENOMIC DNA]</scope>
    <source>
        <strain evidence="1">TM-1</strain>
    </source>
</reference>
<organism evidence="1 2">
    <name type="scientific">Candidatus Magnetobacterium bavaricum</name>
    <dbReference type="NCBI Taxonomy" id="29290"/>
    <lineage>
        <taxon>Bacteria</taxon>
        <taxon>Pseudomonadati</taxon>
        <taxon>Nitrospirota</taxon>
        <taxon>Thermodesulfovibrionia</taxon>
        <taxon>Thermodesulfovibrionales</taxon>
        <taxon>Candidatus Magnetobacteriaceae</taxon>
        <taxon>Candidatus Magnetobacterium</taxon>
    </lineage>
</organism>
<dbReference type="AlphaFoldDB" id="A0A0F3H3X0"/>
<evidence type="ECO:0000313" key="1">
    <source>
        <dbReference type="EMBL" id="KJU87658.1"/>
    </source>
</evidence>
<dbReference type="EMBL" id="LACI01000071">
    <property type="protein sequence ID" value="KJU87658.1"/>
    <property type="molecule type" value="Genomic_DNA"/>
</dbReference>
<feature type="non-terminal residue" evidence="1">
    <location>
        <position position="1"/>
    </location>
</feature>
<proteinExistence type="predicted"/>
<comment type="caution">
    <text evidence="1">The sequence shown here is derived from an EMBL/GenBank/DDBJ whole genome shotgun (WGS) entry which is preliminary data.</text>
</comment>
<accession>A0A0F3H3X0</accession>
<name>A0A0F3H3X0_9BACT</name>
<dbReference type="Proteomes" id="UP000033423">
    <property type="component" value="Unassembled WGS sequence"/>
</dbReference>
<sequence length="136" mass="15950">CYPITKKNLITVLNNLGELKKLFMEIYNKITYWGNNRLTNIADSFYCIETHLNITNTSIAELAERKLKNKNSKYLLVNFTNSIFKNYDSGTINKNEPIHIKIDCIDNDKDASIWLERNYSFAKMDYCFTCKTLEIL</sequence>
<evidence type="ECO:0000313" key="2">
    <source>
        <dbReference type="Proteomes" id="UP000033423"/>
    </source>
</evidence>
<keyword evidence="2" id="KW-1185">Reference proteome</keyword>